<evidence type="ECO:0000313" key="7">
    <source>
        <dbReference type="EMBL" id="OXM17257.1"/>
    </source>
</evidence>
<feature type="chain" id="PRO_5013280021" description="Ricin B lectin domain-containing protein" evidence="5">
    <location>
        <begin position="38"/>
        <end position="568"/>
    </location>
</feature>
<dbReference type="SUPFAM" id="SSF50370">
    <property type="entry name" value="Ricin B-like lectins"/>
    <property type="match status" value="1"/>
</dbReference>
<gene>
    <name evidence="7" type="ORF">CGZ75_11800</name>
</gene>
<accession>A0A229P5B6</accession>
<dbReference type="GO" id="GO:0004553">
    <property type="term" value="F:hydrolase activity, hydrolyzing O-glycosyl compounds"/>
    <property type="evidence" value="ECO:0007669"/>
    <property type="project" value="InterPro"/>
</dbReference>
<dbReference type="GO" id="GO:0005975">
    <property type="term" value="P:carbohydrate metabolic process"/>
    <property type="evidence" value="ECO:0007669"/>
    <property type="project" value="InterPro"/>
</dbReference>
<dbReference type="Pfam" id="PF14200">
    <property type="entry name" value="RicinB_lectin_2"/>
    <property type="match status" value="1"/>
</dbReference>
<feature type="domain" description="Ricin B lectin" evidence="6">
    <location>
        <begin position="422"/>
        <end position="496"/>
    </location>
</feature>
<evidence type="ECO:0000256" key="1">
    <source>
        <dbReference type="ARBA" id="ARBA00009865"/>
    </source>
</evidence>
<evidence type="ECO:0000256" key="5">
    <source>
        <dbReference type="SAM" id="SignalP"/>
    </source>
</evidence>
<dbReference type="AlphaFoldDB" id="A0A229P5B6"/>
<dbReference type="SUPFAM" id="SSF75005">
    <property type="entry name" value="Arabinanase/levansucrase/invertase"/>
    <property type="match status" value="1"/>
</dbReference>
<sequence>MMVITKSEFKYSKKLLAVFMFLLFAASSLIFVQSAQAAPVEIVNNSNWLDTDGNQILSQGGFVFEKDGTYYWYGMDYSGYPGIKKINMYSSTDLKNWTKHANIVDFTTINAKLNAIGDTTTKQFANSQWIGRPIVAYNTVTSKYVLMAEWGSSDGNRNKITIFTSDTPNGPFTYEKHITKPGGYNMGDLGSIFTDDDGSTYITYTIDYNSWDVNGGLQISKLSPDFMNFDEITKTFVSNGPYKEATTLFKRGSTYIMLASTTHGWASSQTWCYSASSLSGTWAAPYICATAPNSSDSFDTQVDQVLPIHGTEETMYMYIGDRWNNFTGGSTGVGTIQWYPLTFSSSGAPTINGYSKWSLDEAAGTWSIPPVNIDVTKTYSIINRLTGKALGIVNNGTTDGDKVEQRTYTAAASQAWKLVDVGEGYYQLRNVNSGSNITVGNALADGAQTSIWTSSPSTSQQFKLLNAGDGYIKLMNRYSSKVLSITGGSTADGALNIQTSVSNGLSQYWSFIEVPPVVITPIVYEAELLSATTSSGDLQGNFNDTATGKNVSSSNYNLAYDSIKLVKN</sequence>
<dbReference type="InterPro" id="IPR035992">
    <property type="entry name" value="Ricin_B-like_lectins"/>
</dbReference>
<dbReference type="CDD" id="cd18823">
    <property type="entry name" value="GH43_RcAra43A-like"/>
    <property type="match status" value="1"/>
</dbReference>
<dbReference type="EMBL" id="NMUQ01000001">
    <property type="protein sequence ID" value="OXM17257.1"/>
    <property type="molecule type" value="Genomic_DNA"/>
</dbReference>
<evidence type="ECO:0000256" key="2">
    <source>
        <dbReference type="ARBA" id="ARBA00022801"/>
    </source>
</evidence>
<dbReference type="InterPro" id="IPR006710">
    <property type="entry name" value="Glyco_hydro_43"/>
</dbReference>
<dbReference type="PANTHER" id="PTHR22925">
    <property type="entry name" value="GLYCOSYL HYDROLASE 43 FAMILY MEMBER"/>
    <property type="match status" value="1"/>
</dbReference>
<protein>
    <recommendedName>
        <fullName evidence="6">Ricin B lectin domain-containing protein</fullName>
    </recommendedName>
</protein>
<dbReference type="OrthoDB" id="273314at2"/>
<dbReference type="PANTHER" id="PTHR22925:SF3">
    <property type="entry name" value="GLYCOSYL HYDROLASE FAMILY PROTEIN 43"/>
    <property type="match status" value="1"/>
</dbReference>
<reference evidence="7 8" key="1">
    <citation type="submission" date="2017-07" db="EMBL/GenBank/DDBJ databases">
        <title>Paenibacillus herberti R33 genome sequencing and assembly.</title>
        <authorList>
            <person name="Su W."/>
        </authorList>
    </citation>
    <scope>NUCLEOTIDE SEQUENCE [LARGE SCALE GENOMIC DNA]</scope>
    <source>
        <strain evidence="7 8">R33</strain>
    </source>
</reference>
<evidence type="ECO:0000313" key="8">
    <source>
        <dbReference type="Proteomes" id="UP000215145"/>
    </source>
</evidence>
<comment type="caution">
    <text evidence="7">The sequence shown here is derived from an EMBL/GenBank/DDBJ whole genome shotgun (WGS) entry which is preliminary data.</text>
</comment>
<keyword evidence="5" id="KW-0732">Signal</keyword>
<dbReference type="RefSeq" id="WP_089524332.1">
    <property type="nucleotide sequence ID" value="NZ_NMUQ01000001.1"/>
</dbReference>
<organism evidence="7 8">
    <name type="scientific">Paenibacillus herberti</name>
    <dbReference type="NCBI Taxonomy" id="1619309"/>
    <lineage>
        <taxon>Bacteria</taxon>
        <taxon>Bacillati</taxon>
        <taxon>Bacillota</taxon>
        <taxon>Bacilli</taxon>
        <taxon>Bacillales</taxon>
        <taxon>Paenibacillaceae</taxon>
        <taxon>Paenibacillus</taxon>
    </lineage>
</organism>
<evidence type="ECO:0000256" key="3">
    <source>
        <dbReference type="ARBA" id="ARBA00023295"/>
    </source>
</evidence>
<evidence type="ECO:0000259" key="6">
    <source>
        <dbReference type="Pfam" id="PF14200"/>
    </source>
</evidence>
<proteinExistence type="inferred from homology"/>
<comment type="similarity">
    <text evidence="1 4">Belongs to the glycosyl hydrolase 43 family.</text>
</comment>
<dbReference type="InterPro" id="IPR023296">
    <property type="entry name" value="Glyco_hydro_beta-prop_sf"/>
</dbReference>
<dbReference type="InterPro" id="IPR000772">
    <property type="entry name" value="Ricin_B_lectin"/>
</dbReference>
<keyword evidence="8" id="KW-1185">Reference proteome</keyword>
<dbReference type="Pfam" id="PF04616">
    <property type="entry name" value="Glyco_hydro_43"/>
    <property type="match status" value="1"/>
</dbReference>
<dbReference type="PROSITE" id="PS50231">
    <property type="entry name" value="RICIN_B_LECTIN"/>
    <property type="match status" value="1"/>
</dbReference>
<keyword evidence="2 4" id="KW-0378">Hydrolase</keyword>
<name>A0A229P5B6_9BACL</name>
<keyword evidence="3 4" id="KW-0326">Glycosidase</keyword>
<dbReference type="Gene3D" id="2.80.10.50">
    <property type="match status" value="1"/>
</dbReference>
<dbReference type="Proteomes" id="UP000215145">
    <property type="component" value="Unassembled WGS sequence"/>
</dbReference>
<dbReference type="Gene3D" id="2.115.10.20">
    <property type="entry name" value="Glycosyl hydrolase domain, family 43"/>
    <property type="match status" value="1"/>
</dbReference>
<feature type="signal peptide" evidence="5">
    <location>
        <begin position="1"/>
        <end position="37"/>
    </location>
</feature>
<evidence type="ECO:0000256" key="4">
    <source>
        <dbReference type="RuleBase" id="RU361187"/>
    </source>
</evidence>